<proteinExistence type="predicted"/>
<name>A0A383CGX9_9ZZZZ</name>
<evidence type="ECO:0008006" key="3">
    <source>
        <dbReference type="Google" id="ProtNLM"/>
    </source>
</evidence>
<protein>
    <recommendedName>
        <fullName evidence="3">Ceramidase</fullName>
    </recommendedName>
</protein>
<dbReference type="EMBL" id="UINC01208660">
    <property type="protein sequence ID" value="SVE31313.1"/>
    <property type="molecule type" value="Genomic_DNA"/>
</dbReference>
<sequence>WLSGFAGFAIAALFGITPWEMLEKPNEFWWVLLFWLPGLLATHPPRGRRSYSPWYFAGVACYLIAFSIWLTGRPGHEWCRPDSWLQAHAVWHLLSALATGCFFMFLRTERTK</sequence>
<accession>A0A383CGX9</accession>
<feature type="non-terminal residue" evidence="2">
    <location>
        <position position="1"/>
    </location>
</feature>
<feature type="transmembrane region" description="Helical" evidence="1">
    <location>
        <begin position="28"/>
        <end position="44"/>
    </location>
</feature>
<feature type="transmembrane region" description="Helical" evidence="1">
    <location>
        <begin position="51"/>
        <end position="69"/>
    </location>
</feature>
<reference evidence="2" key="1">
    <citation type="submission" date="2018-05" db="EMBL/GenBank/DDBJ databases">
        <authorList>
            <person name="Lanie J.A."/>
            <person name="Ng W.-L."/>
            <person name="Kazmierczak K.M."/>
            <person name="Andrzejewski T.M."/>
            <person name="Davidsen T.M."/>
            <person name="Wayne K.J."/>
            <person name="Tettelin H."/>
            <person name="Glass J.I."/>
            <person name="Rusch D."/>
            <person name="Podicherti R."/>
            <person name="Tsui H.-C.T."/>
            <person name="Winkler M.E."/>
        </authorList>
    </citation>
    <scope>NUCLEOTIDE SEQUENCE</scope>
</reference>
<keyword evidence="1" id="KW-0812">Transmembrane</keyword>
<dbReference type="AlphaFoldDB" id="A0A383CGX9"/>
<feature type="transmembrane region" description="Helical" evidence="1">
    <location>
        <begin position="89"/>
        <end position="106"/>
    </location>
</feature>
<gene>
    <name evidence="2" type="ORF">METZ01_LOCUS484167</name>
</gene>
<evidence type="ECO:0000313" key="2">
    <source>
        <dbReference type="EMBL" id="SVE31313.1"/>
    </source>
</evidence>
<evidence type="ECO:0000256" key="1">
    <source>
        <dbReference type="SAM" id="Phobius"/>
    </source>
</evidence>
<keyword evidence="1" id="KW-1133">Transmembrane helix</keyword>
<organism evidence="2">
    <name type="scientific">marine metagenome</name>
    <dbReference type="NCBI Taxonomy" id="408172"/>
    <lineage>
        <taxon>unclassified sequences</taxon>
        <taxon>metagenomes</taxon>
        <taxon>ecological metagenomes</taxon>
    </lineage>
</organism>
<keyword evidence="1" id="KW-0472">Membrane</keyword>